<dbReference type="EC" id="1.4.3.5" evidence="7"/>
<evidence type="ECO:0000256" key="8">
    <source>
        <dbReference type="ARBA" id="ARBA00022630"/>
    </source>
</evidence>
<dbReference type="SUPFAM" id="SSF50475">
    <property type="entry name" value="FMN-binding split barrel"/>
    <property type="match status" value="1"/>
</dbReference>
<keyword evidence="15" id="KW-1185">Reference proteome</keyword>
<dbReference type="AlphaFoldDB" id="A0A7I8VDV3"/>
<dbReference type="GO" id="GO:0004733">
    <property type="term" value="F:pyridoxamine phosphate oxidase activity"/>
    <property type="evidence" value="ECO:0007669"/>
    <property type="project" value="UniProtKB-EC"/>
</dbReference>
<name>A0A7I8VDV3_9ANNE</name>
<evidence type="ECO:0000256" key="11">
    <source>
        <dbReference type="ARBA" id="ARBA00023096"/>
    </source>
</evidence>
<evidence type="ECO:0000256" key="5">
    <source>
        <dbReference type="ARBA" id="ARBA00007301"/>
    </source>
</evidence>
<evidence type="ECO:0000256" key="4">
    <source>
        <dbReference type="ARBA" id="ARBA00005037"/>
    </source>
</evidence>
<dbReference type="NCBIfam" id="NF004231">
    <property type="entry name" value="PRK05679.1"/>
    <property type="match status" value="1"/>
</dbReference>
<comment type="function">
    <text evidence="2">Catalyzes the oxidation of either pyridoxine 5'-phosphate (PNP) or pyridoxamine 5'-phosphate (PMP) into pyridoxal 5'-phosphate (PLP).</text>
</comment>
<dbReference type="UniPathway" id="UPA01068">
    <property type="reaction ID" value="UER00304"/>
</dbReference>
<dbReference type="HAMAP" id="MF_01629">
    <property type="entry name" value="PdxH"/>
    <property type="match status" value="1"/>
</dbReference>
<evidence type="ECO:0000256" key="3">
    <source>
        <dbReference type="ARBA" id="ARBA00004738"/>
    </source>
</evidence>
<feature type="domain" description="Pyridoxine 5'-phosphate oxidase dimerisation C-terminal" evidence="13">
    <location>
        <begin position="206"/>
        <end position="246"/>
    </location>
</feature>
<evidence type="ECO:0000313" key="15">
    <source>
        <dbReference type="Proteomes" id="UP000549394"/>
    </source>
</evidence>
<dbReference type="Proteomes" id="UP000549394">
    <property type="component" value="Unassembled WGS sequence"/>
</dbReference>
<evidence type="ECO:0000256" key="6">
    <source>
        <dbReference type="ARBA" id="ARBA00011738"/>
    </source>
</evidence>
<comment type="pathway">
    <text evidence="3">Cofactor metabolism; pyridoxal 5'-phosphate salvage; pyridoxal 5'-phosphate from pyridoxamine 5'-phosphate: step 1/1.</text>
</comment>
<dbReference type="PANTHER" id="PTHR10851:SF0">
    <property type="entry name" value="PYRIDOXINE-5'-PHOSPHATE OXIDASE"/>
    <property type="match status" value="1"/>
</dbReference>
<dbReference type="EMBL" id="CAJFCJ010000002">
    <property type="protein sequence ID" value="CAD5112716.1"/>
    <property type="molecule type" value="Genomic_DNA"/>
</dbReference>
<reference evidence="14 15" key="1">
    <citation type="submission" date="2020-08" db="EMBL/GenBank/DDBJ databases">
        <authorList>
            <person name="Hejnol A."/>
        </authorList>
    </citation>
    <scope>NUCLEOTIDE SEQUENCE [LARGE SCALE GENOMIC DNA]</scope>
</reference>
<dbReference type="Gene3D" id="2.30.110.10">
    <property type="entry name" value="Electron Transport, Fmn-binding Protein, Chain A"/>
    <property type="match status" value="1"/>
</dbReference>
<gene>
    <name evidence="14" type="ORF">DGYR_LOCUS1808</name>
</gene>
<proteinExistence type="inferred from homology"/>
<dbReference type="Pfam" id="PF10590">
    <property type="entry name" value="PNP_phzG_C"/>
    <property type="match status" value="1"/>
</dbReference>
<protein>
    <recommendedName>
        <fullName evidence="7">pyridoxal 5'-phosphate synthase</fullName>
        <ecNumber evidence="7">1.4.3.5</ecNumber>
    </recommendedName>
</protein>
<dbReference type="Pfam" id="PF01243">
    <property type="entry name" value="PNPOx_N"/>
    <property type="match status" value="1"/>
</dbReference>
<sequence>MQRSLTQLRSFKLSWLKPGIHRGACNFPPSDLSDMRKSYRSADDTLSVDQFVSTDPFQQFNSWFKEAAKCPKIYEANTMCLSTCSLNGKPSSRILLLKGIDHRGFLFYTNYESRKAQELEENPKASLCFYWDALMRSVRVDGEVEKLDKNTSEKYFQSRPKDSQISVYVSEKQSLPVESRQLLELRRNELNKRFEKIDTLPKPDYWGGYRLVPKEFEFWQGQTDRLHDRFVFRLSKVGWKIQRLFP</sequence>
<dbReference type="PROSITE" id="PS01064">
    <property type="entry name" value="PYRIDOX_OXIDASE"/>
    <property type="match status" value="1"/>
</dbReference>
<keyword evidence="8" id="KW-0285">Flavoprotein</keyword>
<accession>A0A7I8VDV3</accession>
<evidence type="ECO:0000259" key="13">
    <source>
        <dbReference type="Pfam" id="PF10590"/>
    </source>
</evidence>
<evidence type="ECO:0000313" key="14">
    <source>
        <dbReference type="EMBL" id="CAD5112716.1"/>
    </source>
</evidence>
<dbReference type="InterPro" id="IPR012349">
    <property type="entry name" value="Split_barrel_FMN-bd"/>
</dbReference>
<dbReference type="FunFam" id="2.30.110.10:FF:000005">
    <property type="entry name" value="NAD(P)H-hydrate epimerase"/>
    <property type="match status" value="1"/>
</dbReference>
<evidence type="ECO:0000256" key="7">
    <source>
        <dbReference type="ARBA" id="ARBA00012801"/>
    </source>
</evidence>
<dbReference type="NCBIfam" id="TIGR00558">
    <property type="entry name" value="pdxH"/>
    <property type="match status" value="1"/>
</dbReference>
<dbReference type="OrthoDB" id="303614at2759"/>
<dbReference type="GO" id="GO:0008615">
    <property type="term" value="P:pyridoxine biosynthetic process"/>
    <property type="evidence" value="ECO:0007669"/>
    <property type="project" value="UniProtKB-KW"/>
</dbReference>
<comment type="similarity">
    <text evidence="5">Belongs to the pyridoxamine 5'-phosphate oxidase family.</text>
</comment>
<keyword evidence="10" id="KW-0560">Oxidoreductase</keyword>
<dbReference type="InterPro" id="IPR019576">
    <property type="entry name" value="Pyridoxamine_oxidase_dimer_C"/>
</dbReference>
<evidence type="ECO:0000259" key="12">
    <source>
        <dbReference type="Pfam" id="PF01243"/>
    </source>
</evidence>
<dbReference type="GO" id="GO:0010181">
    <property type="term" value="F:FMN binding"/>
    <property type="evidence" value="ECO:0007669"/>
    <property type="project" value="InterPro"/>
</dbReference>
<comment type="pathway">
    <text evidence="4">Cofactor metabolism; pyridoxal 5'-phosphate salvage; pyridoxal 5'-phosphate from pyridoxine 5'-phosphate: step 1/1.</text>
</comment>
<dbReference type="InterPro" id="IPR011576">
    <property type="entry name" value="Pyridox_Oxase_N"/>
</dbReference>
<comment type="caution">
    <text evidence="14">The sequence shown here is derived from an EMBL/GenBank/DDBJ whole genome shotgun (WGS) entry which is preliminary data.</text>
</comment>
<evidence type="ECO:0000256" key="9">
    <source>
        <dbReference type="ARBA" id="ARBA00022643"/>
    </source>
</evidence>
<organism evidence="14 15">
    <name type="scientific">Dimorphilus gyrociliatus</name>
    <dbReference type="NCBI Taxonomy" id="2664684"/>
    <lineage>
        <taxon>Eukaryota</taxon>
        <taxon>Metazoa</taxon>
        <taxon>Spiralia</taxon>
        <taxon>Lophotrochozoa</taxon>
        <taxon>Annelida</taxon>
        <taxon>Polychaeta</taxon>
        <taxon>Polychaeta incertae sedis</taxon>
        <taxon>Dinophilidae</taxon>
        <taxon>Dimorphilus</taxon>
    </lineage>
</organism>
<keyword evidence="11" id="KW-0664">Pyridoxine biosynthesis</keyword>
<evidence type="ECO:0000256" key="1">
    <source>
        <dbReference type="ARBA" id="ARBA00001917"/>
    </source>
</evidence>
<evidence type="ECO:0000256" key="10">
    <source>
        <dbReference type="ARBA" id="ARBA00023002"/>
    </source>
</evidence>
<dbReference type="InterPro" id="IPR019740">
    <property type="entry name" value="Pyridox_Oxase_CS"/>
</dbReference>
<feature type="domain" description="Pyridoxamine 5'-phosphate oxidase N-terminal" evidence="12">
    <location>
        <begin position="74"/>
        <end position="189"/>
    </location>
</feature>
<comment type="cofactor">
    <cofactor evidence="1">
        <name>FMN</name>
        <dbReference type="ChEBI" id="CHEBI:58210"/>
    </cofactor>
</comment>
<dbReference type="PIRSF" id="PIRSF000190">
    <property type="entry name" value="Pyd_amn-ph_oxd"/>
    <property type="match status" value="1"/>
</dbReference>
<dbReference type="InterPro" id="IPR000659">
    <property type="entry name" value="Pyridox_Oxase"/>
</dbReference>
<evidence type="ECO:0000256" key="2">
    <source>
        <dbReference type="ARBA" id="ARBA00003691"/>
    </source>
</evidence>
<dbReference type="PANTHER" id="PTHR10851">
    <property type="entry name" value="PYRIDOXINE-5-PHOSPHATE OXIDASE"/>
    <property type="match status" value="1"/>
</dbReference>
<comment type="subunit">
    <text evidence="6">Homodimer.</text>
</comment>
<keyword evidence="9" id="KW-0288">FMN</keyword>